<evidence type="ECO:0000313" key="3">
    <source>
        <dbReference type="EMBL" id="MEQ2271855.1"/>
    </source>
</evidence>
<dbReference type="InterPro" id="IPR036857">
    <property type="entry name" value="Thyroglobulin_1_sf"/>
</dbReference>
<evidence type="ECO:0000259" key="2">
    <source>
        <dbReference type="Pfam" id="PF00086"/>
    </source>
</evidence>
<name>A0ABV0WQG9_9TELE</name>
<proteinExistence type="predicted"/>
<dbReference type="PANTHER" id="PTHR11551">
    <property type="entry name" value="INSULIN-LIKE GROWTH FACTOR BINDING PROTEIN"/>
    <property type="match status" value="1"/>
</dbReference>
<gene>
    <name evidence="3" type="ORF">XENORESO_010246</name>
</gene>
<dbReference type="Pfam" id="PF00086">
    <property type="entry name" value="Thyroglobulin_1"/>
    <property type="match status" value="1"/>
</dbReference>
<dbReference type="Proteomes" id="UP001444071">
    <property type="component" value="Unassembled WGS sequence"/>
</dbReference>
<dbReference type="SUPFAM" id="SSF57610">
    <property type="entry name" value="Thyroglobulin type-1 domain"/>
    <property type="match status" value="1"/>
</dbReference>
<feature type="domain" description="Thyroglobulin type-1" evidence="2">
    <location>
        <begin position="74"/>
        <end position="116"/>
    </location>
</feature>
<dbReference type="EMBL" id="JAHRIM010063227">
    <property type="protein sequence ID" value="MEQ2271855.1"/>
    <property type="molecule type" value="Genomic_DNA"/>
</dbReference>
<reference evidence="3 4" key="1">
    <citation type="submission" date="2021-06" db="EMBL/GenBank/DDBJ databases">
        <authorList>
            <person name="Palmer J.M."/>
        </authorList>
    </citation>
    <scope>NUCLEOTIDE SEQUENCE [LARGE SCALE GENOMIC DNA]</scope>
    <source>
        <strain evidence="3 4">XR_2019</strain>
        <tissue evidence="3">Muscle</tissue>
    </source>
</reference>
<keyword evidence="1" id="KW-1015">Disulfide bond</keyword>
<dbReference type="InterPro" id="IPR000716">
    <property type="entry name" value="Thyroglobulin_1"/>
</dbReference>
<organism evidence="3 4">
    <name type="scientific">Xenotaenia resolanae</name>
    <dbReference type="NCBI Taxonomy" id="208358"/>
    <lineage>
        <taxon>Eukaryota</taxon>
        <taxon>Metazoa</taxon>
        <taxon>Chordata</taxon>
        <taxon>Craniata</taxon>
        <taxon>Vertebrata</taxon>
        <taxon>Euteleostomi</taxon>
        <taxon>Actinopterygii</taxon>
        <taxon>Neopterygii</taxon>
        <taxon>Teleostei</taxon>
        <taxon>Neoteleostei</taxon>
        <taxon>Acanthomorphata</taxon>
        <taxon>Ovalentaria</taxon>
        <taxon>Atherinomorphae</taxon>
        <taxon>Cyprinodontiformes</taxon>
        <taxon>Goodeidae</taxon>
        <taxon>Xenotaenia</taxon>
    </lineage>
</organism>
<evidence type="ECO:0000256" key="1">
    <source>
        <dbReference type="ARBA" id="ARBA00023157"/>
    </source>
</evidence>
<accession>A0ABV0WQG9</accession>
<evidence type="ECO:0000313" key="4">
    <source>
        <dbReference type="Proteomes" id="UP001444071"/>
    </source>
</evidence>
<sequence>MPLELNPLHVSMSMFLAVERQEEIIPEHPNNSNIRCSPQDKRCIQKTMARHPLKSTNLRSNSAREETKPVLAPCRAELQRALDRLASNSRTHDDLFTIPIPNCDKNGDFHPKQVCDLEHELSMSFLETLSRLTFWPCLPVNFKFLLLCQIK</sequence>
<dbReference type="PANTHER" id="PTHR11551:SF7">
    <property type="entry name" value="INSULIN-LIKE GROWTH FACTOR-BINDING PROTEIN 4"/>
    <property type="match status" value="1"/>
</dbReference>
<dbReference type="Gene3D" id="4.10.800.10">
    <property type="entry name" value="Thyroglobulin type-1"/>
    <property type="match status" value="1"/>
</dbReference>
<protein>
    <recommendedName>
        <fullName evidence="2">Thyroglobulin type-1 domain-containing protein</fullName>
    </recommendedName>
</protein>
<comment type="caution">
    <text evidence="3">The sequence shown here is derived from an EMBL/GenBank/DDBJ whole genome shotgun (WGS) entry which is preliminary data.</text>
</comment>
<keyword evidence="4" id="KW-1185">Reference proteome</keyword>